<dbReference type="AlphaFoldDB" id="A0A810NBE9"/>
<reference evidence="3" key="1">
    <citation type="submission" date="2020-08" db="EMBL/GenBank/DDBJ databases">
        <title>Whole genome shotgun sequence of Polymorphospora rubra NBRC 101157.</title>
        <authorList>
            <person name="Komaki H."/>
            <person name="Tamura T."/>
        </authorList>
    </citation>
    <scope>NUCLEOTIDE SEQUENCE</scope>
    <source>
        <strain evidence="3">NBRC 101157</strain>
    </source>
</reference>
<dbReference type="GO" id="GO:0016787">
    <property type="term" value="F:hydrolase activity"/>
    <property type="evidence" value="ECO:0007669"/>
    <property type="project" value="InterPro"/>
</dbReference>
<dbReference type="EMBL" id="AP023359">
    <property type="protein sequence ID" value="BCJ68873.1"/>
    <property type="molecule type" value="Genomic_DNA"/>
</dbReference>
<dbReference type="Proteomes" id="UP000680866">
    <property type="component" value="Chromosome"/>
</dbReference>
<dbReference type="RefSeq" id="WP_212818043.1">
    <property type="nucleotide sequence ID" value="NZ_AP023359.1"/>
</dbReference>
<dbReference type="PANTHER" id="PTHR43569:SF2">
    <property type="entry name" value="AMIDOHYDROLASE-RELATED DOMAIN-CONTAINING PROTEIN"/>
    <property type="match status" value="1"/>
</dbReference>
<comment type="similarity">
    <text evidence="1">Belongs to the metallo-dependent hydrolases superfamily.</text>
</comment>
<dbReference type="Gene3D" id="3.20.20.140">
    <property type="entry name" value="Metal-dependent hydrolases"/>
    <property type="match status" value="1"/>
</dbReference>
<dbReference type="PANTHER" id="PTHR43569">
    <property type="entry name" value="AMIDOHYDROLASE"/>
    <property type="match status" value="1"/>
</dbReference>
<evidence type="ECO:0000256" key="1">
    <source>
        <dbReference type="ARBA" id="ARBA00038310"/>
    </source>
</evidence>
<accession>A0A810NBE9</accession>
<evidence type="ECO:0000313" key="3">
    <source>
        <dbReference type="EMBL" id="BCJ68873.1"/>
    </source>
</evidence>
<protein>
    <recommendedName>
        <fullName evidence="2">Amidohydrolase-related domain-containing protein</fullName>
    </recommendedName>
</protein>
<dbReference type="SUPFAM" id="SSF51556">
    <property type="entry name" value="Metallo-dependent hydrolases"/>
    <property type="match status" value="1"/>
</dbReference>
<dbReference type="InterPro" id="IPR052350">
    <property type="entry name" value="Metallo-dep_Lactonases"/>
</dbReference>
<dbReference type="InterPro" id="IPR006680">
    <property type="entry name" value="Amidohydro-rel"/>
</dbReference>
<evidence type="ECO:0000313" key="4">
    <source>
        <dbReference type="Proteomes" id="UP000680866"/>
    </source>
</evidence>
<name>A0A810NBE9_9ACTN</name>
<dbReference type="InterPro" id="IPR032466">
    <property type="entry name" value="Metal_Hydrolase"/>
</dbReference>
<dbReference type="Pfam" id="PF04909">
    <property type="entry name" value="Amidohydro_2"/>
    <property type="match status" value="1"/>
</dbReference>
<feature type="domain" description="Amidohydrolase-related" evidence="2">
    <location>
        <begin position="5"/>
        <end position="268"/>
    </location>
</feature>
<gene>
    <name evidence="3" type="ORF">Prubr_58940</name>
</gene>
<sequence>MTASDAHIHLFARGYPGRYGHSPAGGDELAAYLRLRDAHGIDRALVVGYEGGPAFAGNNDHLAALAARHRWIAPVAYVPPTGPATVDELRTRLGQGFVGLSAYLPGPAEAAALAGWPAGTTAALNAAAAVVSLNAPPAATAHLADAVARLDGCTVLFSHLGLPGPHPAPPSVDRAADTLAPLRALAALPHVGVKVSGLYAVSDPAHAWPHAAAAPFVRVLLDAFGPGRLHWGSDFAPSLDAVSFPQTLDLPALAGLSPTERDAVYGGNLVRALDRVVRPAPAG</sequence>
<organism evidence="3 4">
    <name type="scientific">Polymorphospora rubra</name>
    <dbReference type="NCBI Taxonomy" id="338584"/>
    <lineage>
        <taxon>Bacteria</taxon>
        <taxon>Bacillati</taxon>
        <taxon>Actinomycetota</taxon>
        <taxon>Actinomycetes</taxon>
        <taxon>Micromonosporales</taxon>
        <taxon>Micromonosporaceae</taxon>
        <taxon>Polymorphospora</taxon>
    </lineage>
</organism>
<proteinExistence type="inferred from homology"/>
<dbReference type="KEGG" id="pry:Prubr_58940"/>
<keyword evidence="4" id="KW-1185">Reference proteome</keyword>
<evidence type="ECO:0000259" key="2">
    <source>
        <dbReference type="Pfam" id="PF04909"/>
    </source>
</evidence>